<dbReference type="GO" id="GO:0030246">
    <property type="term" value="F:carbohydrate binding"/>
    <property type="evidence" value="ECO:0007669"/>
    <property type="project" value="TreeGrafter"/>
</dbReference>
<evidence type="ECO:0000313" key="6">
    <source>
        <dbReference type="Proteomes" id="UP000305887"/>
    </source>
</evidence>
<dbReference type="Gene3D" id="3.40.50.2300">
    <property type="match status" value="2"/>
</dbReference>
<dbReference type="GO" id="GO:0030288">
    <property type="term" value="C:outer membrane-bounded periplasmic space"/>
    <property type="evidence" value="ECO:0007669"/>
    <property type="project" value="TreeGrafter"/>
</dbReference>
<dbReference type="EMBL" id="VDFU01000001">
    <property type="protein sequence ID" value="TNC53024.1"/>
    <property type="molecule type" value="Genomic_DNA"/>
</dbReference>
<keyword evidence="6" id="KW-1185">Reference proteome</keyword>
<dbReference type="AlphaFoldDB" id="A0A5C4N2W3"/>
<evidence type="ECO:0000256" key="2">
    <source>
        <dbReference type="ARBA" id="ARBA00007639"/>
    </source>
</evidence>
<name>A0A5C4N2W3_9RHOB</name>
<comment type="subcellular location">
    <subcellularLocation>
        <location evidence="1">Periplasm</location>
    </subcellularLocation>
</comment>
<dbReference type="Proteomes" id="UP000305887">
    <property type="component" value="Unassembled WGS sequence"/>
</dbReference>
<dbReference type="SUPFAM" id="SSF53822">
    <property type="entry name" value="Periplasmic binding protein-like I"/>
    <property type="match status" value="1"/>
</dbReference>
<evidence type="ECO:0000313" key="5">
    <source>
        <dbReference type="EMBL" id="TNC53024.1"/>
    </source>
</evidence>
<evidence type="ECO:0000259" key="4">
    <source>
        <dbReference type="Pfam" id="PF13407"/>
    </source>
</evidence>
<dbReference type="InterPro" id="IPR028082">
    <property type="entry name" value="Peripla_BP_I"/>
</dbReference>
<accession>A0A5C4N2W3</accession>
<dbReference type="InterPro" id="IPR050555">
    <property type="entry name" value="Bact_Solute-Bind_Prot2"/>
</dbReference>
<keyword evidence="3" id="KW-0732">Signal</keyword>
<comment type="similarity">
    <text evidence="2">Belongs to the bacterial solute-binding protein 2 family.</text>
</comment>
<comment type="caution">
    <text evidence="5">The sequence shown here is derived from an EMBL/GenBank/DDBJ whole genome shotgun (WGS) entry which is preliminary data.</text>
</comment>
<feature type="chain" id="PRO_5022823393" evidence="3">
    <location>
        <begin position="25"/>
        <end position="315"/>
    </location>
</feature>
<feature type="domain" description="Periplasmic binding protein" evidence="4">
    <location>
        <begin position="41"/>
        <end position="282"/>
    </location>
</feature>
<reference evidence="5 6" key="1">
    <citation type="submission" date="2019-06" db="EMBL/GenBank/DDBJ databases">
        <title>YIM 131921 draft genome.</title>
        <authorList>
            <person name="Jiang L."/>
        </authorList>
    </citation>
    <scope>NUCLEOTIDE SEQUENCE [LARGE SCALE GENOMIC DNA]</scope>
    <source>
        <strain evidence="5 6">YIM 131921</strain>
    </source>
</reference>
<gene>
    <name evidence="5" type="ORF">FHG66_01690</name>
</gene>
<dbReference type="InterPro" id="IPR025997">
    <property type="entry name" value="SBP_2_dom"/>
</dbReference>
<dbReference type="PANTHER" id="PTHR30036:SF7">
    <property type="entry name" value="ABC TRANSPORTER PERIPLASMIC-BINDING PROTEIN YPHF"/>
    <property type="match status" value="1"/>
</dbReference>
<feature type="signal peptide" evidence="3">
    <location>
        <begin position="1"/>
        <end position="24"/>
    </location>
</feature>
<dbReference type="RefSeq" id="WP_139074948.1">
    <property type="nucleotide sequence ID" value="NZ_VDFU01000001.1"/>
</dbReference>
<organism evidence="5 6">
    <name type="scientific">Rubellimicrobium rubrum</name>
    <dbReference type="NCBI Taxonomy" id="2585369"/>
    <lineage>
        <taxon>Bacteria</taxon>
        <taxon>Pseudomonadati</taxon>
        <taxon>Pseudomonadota</taxon>
        <taxon>Alphaproteobacteria</taxon>
        <taxon>Rhodobacterales</taxon>
        <taxon>Roseobacteraceae</taxon>
        <taxon>Rubellimicrobium</taxon>
    </lineage>
</organism>
<protein>
    <submittedName>
        <fullName evidence="5">Substrate-binding domain-containing protein</fullName>
    </submittedName>
</protein>
<evidence type="ECO:0000256" key="1">
    <source>
        <dbReference type="ARBA" id="ARBA00004418"/>
    </source>
</evidence>
<evidence type="ECO:0000256" key="3">
    <source>
        <dbReference type="SAM" id="SignalP"/>
    </source>
</evidence>
<dbReference type="OrthoDB" id="9803959at2"/>
<sequence length="315" mass="33568">MLRRIFLGAGAMLALVSGATGALAQEEGARTFYWISHGAPADPVWTYFLQGAEQWATDTGHSVNTSFHSGDVPSHQEAVRAAIAAGADGICSTSPDPGSLVDVVAEARAADIPIVNFNTSDEAPDWNAYVGGDLLSIGRQWAQYLVDNQLVQEGDFVWMPVEVPGASYGVEEERGIAEVFEPLGITWEVTDATLDQAEIITRMTDYLTANRERISAIIGLGDLVTGSVQRVFDQAGIPAGEIPVVGWGNSLDTTQAVMDGYVNAAMWQDPQATSYMCLSSLLMESSGIPIGFDVLTGALYEAETAQLYHGIMGGQ</sequence>
<proteinExistence type="inferred from homology"/>
<dbReference type="PANTHER" id="PTHR30036">
    <property type="entry name" value="D-XYLOSE-BINDING PERIPLASMIC PROTEIN"/>
    <property type="match status" value="1"/>
</dbReference>
<dbReference type="Pfam" id="PF13407">
    <property type="entry name" value="Peripla_BP_4"/>
    <property type="match status" value="1"/>
</dbReference>